<accession>A0A6J4UMA1</accession>
<feature type="non-terminal residue" evidence="1">
    <location>
        <position position="46"/>
    </location>
</feature>
<reference evidence="1" key="1">
    <citation type="submission" date="2020-02" db="EMBL/GenBank/DDBJ databases">
        <authorList>
            <person name="Meier V. D."/>
        </authorList>
    </citation>
    <scope>NUCLEOTIDE SEQUENCE</scope>
    <source>
        <strain evidence="1">AVDCRST_MAG19</strain>
    </source>
</reference>
<feature type="non-terminal residue" evidence="1">
    <location>
        <position position="1"/>
    </location>
</feature>
<dbReference type="AlphaFoldDB" id="A0A6J4UMA1"/>
<dbReference type="EMBL" id="CADCWL010000037">
    <property type="protein sequence ID" value="CAA9551971.1"/>
    <property type="molecule type" value="Genomic_DNA"/>
</dbReference>
<name>A0A6J4UMA1_9BACT</name>
<evidence type="ECO:0000313" key="1">
    <source>
        <dbReference type="EMBL" id="CAA9551971.1"/>
    </source>
</evidence>
<sequence>WRRHGRSTREARSPRRCSWPGTPGCWAFGRARWPPPSAVGRHREGD</sequence>
<proteinExistence type="predicted"/>
<gene>
    <name evidence="1" type="ORF">AVDCRST_MAG19-895</name>
</gene>
<organism evidence="1">
    <name type="scientific">uncultured Thermomicrobiales bacterium</name>
    <dbReference type="NCBI Taxonomy" id="1645740"/>
    <lineage>
        <taxon>Bacteria</taxon>
        <taxon>Pseudomonadati</taxon>
        <taxon>Thermomicrobiota</taxon>
        <taxon>Thermomicrobia</taxon>
        <taxon>Thermomicrobiales</taxon>
        <taxon>environmental samples</taxon>
    </lineage>
</organism>
<protein>
    <submittedName>
        <fullName evidence="1">Uncharacterized protein</fullName>
    </submittedName>
</protein>